<accession>A0ABZ0PQM1</accession>
<reference evidence="3 4" key="1">
    <citation type="submission" date="2023-11" db="EMBL/GenBank/DDBJ databases">
        <title>Complete genome of Pseudomonas benzenivorans BA3361.</title>
        <authorList>
            <person name="Shin S.Y."/>
            <person name="Song J."/>
            <person name="Kang H."/>
        </authorList>
    </citation>
    <scope>NUCLEOTIDE SEQUENCE [LARGE SCALE GENOMIC DNA]</scope>
    <source>
        <strain evidence="3 4">HNIBRBA3361</strain>
    </source>
</reference>
<organism evidence="3 4">
    <name type="scientific">Pseudomonas benzenivorans</name>
    <dbReference type="NCBI Taxonomy" id="556533"/>
    <lineage>
        <taxon>Bacteria</taxon>
        <taxon>Pseudomonadati</taxon>
        <taxon>Pseudomonadota</taxon>
        <taxon>Gammaproteobacteria</taxon>
        <taxon>Pseudomonadales</taxon>
        <taxon>Pseudomonadaceae</taxon>
        <taxon>Pseudomonas</taxon>
    </lineage>
</organism>
<gene>
    <name evidence="3" type="ORF">SBP02_11725</name>
</gene>
<feature type="domain" description="MobA/VirD2-like nuclease" evidence="2">
    <location>
        <begin position="57"/>
        <end position="172"/>
    </location>
</feature>
<protein>
    <submittedName>
        <fullName evidence="3">Relaxase/mobilization nuclease domain-containing protein</fullName>
    </submittedName>
</protein>
<evidence type="ECO:0000256" key="1">
    <source>
        <dbReference type="SAM" id="Phobius"/>
    </source>
</evidence>
<evidence type="ECO:0000259" key="2">
    <source>
        <dbReference type="Pfam" id="PF03432"/>
    </source>
</evidence>
<evidence type="ECO:0000313" key="3">
    <source>
        <dbReference type="EMBL" id="WPC03453.1"/>
    </source>
</evidence>
<dbReference type="InterPro" id="IPR005094">
    <property type="entry name" value="Endonuclease_MobA/VirD2"/>
</dbReference>
<keyword evidence="1" id="KW-0472">Membrane</keyword>
<keyword evidence="1" id="KW-0812">Transmembrane</keyword>
<dbReference type="Proteomes" id="UP001305928">
    <property type="component" value="Chromosome"/>
</dbReference>
<name>A0ABZ0PQM1_9PSED</name>
<dbReference type="EMBL" id="CP137892">
    <property type="protein sequence ID" value="WPC03453.1"/>
    <property type="molecule type" value="Genomic_DNA"/>
</dbReference>
<sequence>MIGKIFPKSSGSFKSRIRYIFGCSKHDHAISKIKTIGGNYFSSDPLPALLAGDKSKIDALVAEFDEIEKLRKLSIDSDKVIKPVFHAILSLKPGEHLSDMAWNRVAHQYMQDLGFTDACKYVAVLHEDTDHQHLHIVGNRIKFEEGFRMVSDSNERSVNIDAVSDIEDQYGLEKCPKPKETWGTAITHAEMKSAIAENDLPFKHKMIAKIAGCIEKTNEANGDMFTFVRLLRRQNVFIHLTKDENGQPKGISYEFDGRIISGRQLKRSRLTWQKLTTQENIHYDPETLPELEIEICRRIEDEFEVVATYNTRHYYIFYSRTRKYPITFKTKTGDTKEIEIAIAMILSLLLALFGISFGFYIAQPGDNFIEYEPGMPLNIPSSGYEP</sequence>
<feature type="transmembrane region" description="Helical" evidence="1">
    <location>
        <begin position="340"/>
        <end position="362"/>
    </location>
</feature>
<evidence type="ECO:0000313" key="4">
    <source>
        <dbReference type="Proteomes" id="UP001305928"/>
    </source>
</evidence>
<keyword evidence="4" id="KW-1185">Reference proteome</keyword>
<keyword evidence="1" id="KW-1133">Transmembrane helix</keyword>
<proteinExistence type="predicted"/>
<dbReference type="RefSeq" id="WP_318641932.1">
    <property type="nucleotide sequence ID" value="NZ_CP137892.1"/>
</dbReference>
<dbReference type="Pfam" id="PF03432">
    <property type="entry name" value="Relaxase"/>
    <property type="match status" value="1"/>
</dbReference>